<dbReference type="AlphaFoldDB" id="A0A8S1P4B8"/>
<protein>
    <submittedName>
        <fullName evidence="1">Uncharacterized protein</fullName>
    </submittedName>
</protein>
<keyword evidence="2" id="KW-1185">Reference proteome</keyword>
<evidence type="ECO:0000313" key="2">
    <source>
        <dbReference type="Proteomes" id="UP000692954"/>
    </source>
</evidence>
<comment type="caution">
    <text evidence="1">The sequence shown here is derived from an EMBL/GenBank/DDBJ whole genome shotgun (WGS) entry which is preliminary data.</text>
</comment>
<name>A0A8S1P4B8_9CILI</name>
<reference evidence="1" key="1">
    <citation type="submission" date="2021-01" db="EMBL/GenBank/DDBJ databases">
        <authorList>
            <consortium name="Genoscope - CEA"/>
            <person name="William W."/>
        </authorList>
    </citation>
    <scope>NUCLEOTIDE SEQUENCE</scope>
</reference>
<evidence type="ECO:0000313" key="1">
    <source>
        <dbReference type="EMBL" id="CAD8097714.1"/>
    </source>
</evidence>
<sequence>MTGERTMSNQMGTEITEQQLQNLMDSFEWGRRIHFNQ</sequence>
<organism evidence="1 2">
    <name type="scientific">Paramecium sonneborni</name>
    <dbReference type="NCBI Taxonomy" id="65129"/>
    <lineage>
        <taxon>Eukaryota</taxon>
        <taxon>Sar</taxon>
        <taxon>Alveolata</taxon>
        <taxon>Ciliophora</taxon>
        <taxon>Intramacronucleata</taxon>
        <taxon>Oligohymenophorea</taxon>
        <taxon>Peniculida</taxon>
        <taxon>Parameciidae</taxon>
        <taxon>Paramecium</taxon>
    </lineage>
</organism>
<gene>
    <name evidence="1" type="ORF">PSON_ATCC_30995.1.T0690024</name>
</gene>
<proteinExistence type="predicted"/>
<dbReference type="EMBL" id="CAJJDN010000069">
    <property type="protein sequence ID" value="CAD8097714.1"/>
    <property type="molecule type" value="Genomic_DNA"/>
</dbReference>
<dbReference type="Proteomes" id="UP000692954">
    <property type="component" value="Unassembled WGS sequence"/>
</dbReference>
<accession>A0A8S1P4B8</accession>